<sequence>MNGLPEYDELPARVERVLAAMPNSEEALACFLAIAKAIAGPTDYELVLENFADGLRTLIPHDHLDIVLLHPSGTQICYEARLHTTWSHAHNPAKPTETSPIRAVLRGELPYILTDDAWEDDRFHFEGADSKPLFDANLRSRIIVPMRVQGEIIGSLAISSHKVNYYDADLAGLTQGAADLVSAYLFALERGKEARDAAVAESEAKGREKALRMGALQLTEGMERERQRLGMDLHDQTLADLARIKRRMSRLEADKQLSTQELALLQDDLDHCLADVRHIVEAMKPGVLQLFGFSEAVDAHLERCMKHSRRSLVWDVEDRTGGKVDKLPETVRTAVYRIVQEAVNNALKHADCAKISVTVSTREKSIDVCVDDDGNGISEDAVKSASGINNIRTRAELISATVNFENRHDDAGTRVTISVPYAAAS</sequence>
<comment type="caution">
    <text evidence="11">The sequence shown here is derived from an EMBL/GenBank/DDBJ whole genome shotgun (WGS) entry which is preliminary data.</text>
</comment>
<dbReference type="GO" id="GO:0046983">
    <property type="term" value="F:protein dimerization activity"/>
    <property type="evidence" value="ECO:0007669"/>
    <property type="project" value="InterPro"/>
</dbReference>
<dbReference type="OrthoDB" id="9778496at2"/>
<keyword evidence="4" id="KW-0808">Transferase</keyword>
<dbReference type="InterPro" id="IPR050482">
    <property type="entry name" value="Sensor_HK_TwoCompSys"/>
</dbReference>
<reference evidence="11 12" key="1">
    <citation type="submission" date="2019-03" db="EMBL/GenBank/DDBJ databases">
        <title>Genomic Encyclopedia of Archaeal and Bacterial Type Strains, Phase II (KMG-II): from individual species to whole genera.</title>
        <authorList>
            <person name="Goeker M."/>
        </authorList>
    </citation>
    <scope>NUCLEOTIDE SEQUENCE [LARGE SCALE GENOMIC DNA]</scope>
    <source>
        <strain evidence="11 12">DSM 26433</strain>
    </source>
</reference>
<keyword evidence="9" id="KW-0175">Coiled coil</keyword>
<dbReference type="EC" id="2.7.13.3" evidence="2"/>
<dbReference type="InterPro" id="IPR029016">
    <property type="entry name" value="GAF-like_dom_sf"/>
</dbReference>
<dbReference type="PANTHER" id="PTHR24421">
    <property type="entry name" value="NITRATE/NITRITE SENSOR PROTEIN NARX-RELATED"/>
    <property type="match status" value="1"/>
</dbReference>
<comment type="catalytic activity">
    <reaction evidence="1">
        <text>ATP + protein L-histidine = ADP + protein N-phospho-L-histidine.</text>
        <dbReference type="EC" id="2.7.13.3"/>
    </reaction>
</comment>
<dbReference type="SUPFAM" id="SSF55781">
    <property type="entry name" value="GAF domain-like"/>
    <property type="match status" value="1"/>
</dbReference>
<name>A0A4R1N0I7_9RHOB</name>
<dbReference type="GO" id="GO:0000155">
    <property type="term" value="F:phosphorelay sensor kinase activity"/>
    <property type="evidence" value="ECO:0007669"/>
    <property type="project" value="InterPro"/>
</dbReference>
<dbReference type="PROSITE" id="PS50109">
    <property type="entry name" value="HIS_KIN"/>
    <property type="match status" value="1"/>
</dbReference>
<dbReference type="InterPro" id="IPR003018">
    <property type="entry name" value="GAF"/>
</dbReference>
<evidence type="ECO:0000313" key="11">
    <source>
        <dbReference type="EMBL" id="TCK99305.1"/>
    </source>
</evidence>
<evidence type="ECO:0000259" key="10">
    <source>
        <dbReference type="PROSITE" id="PS50109"/>
    </source>
</evidence>
<dbReference type="CDD" id="cd16917">
    <property type="entry name" value="HATPase_UhpB-NarQ-NarX-like"/>
    <property type="match status" value="1"/>
</dbReference>
<evidence type="ECO:0000256" key="4">
    <source>
        <dbReference type="ARBA" id="ARBA00022679"/>
    </source>
</evidence>
<evidence type="ECO:0000256" key="5">
    <source>
        <dbReference type="ARBA" id="ARBA00022741"/>
    </source>
</evidence>
<dbReference type="SMART" id="SM00387">
    <property type="entry name" value="HATPase_c"/>
    <property type="match status" value="1"/>
</dbReference>
<feature type="coiled-coil region" evidence="9">
    <location>
        <begin position="234"/>
        <end position="268"/>
    </location>
</feature>
<accession>A0A4R1N0I7</accession>
<dbReference type="Pfam" id="PF02518">
    <property type="entry name" value="HATPase_c"/>
    <property type="match status" value="1"/>
</dbReference>
<evidence type="ECO:0000256" key="8">
    <source>
        <dbReference type="ARBA" id="ARBA00023012"/>
    </source>
</evidence>
<dbReference type="GO" id="GO:0016020">
    <property type="term" value="C:membrane"/>
    <property type="evidence" value="ECO:0007669"/>
    <property type="project" value="InterPro"/>
</dbReference>
<keyword evidence="6 11" id="KW-0418">Kinase</keyword>
<keyword evidence="8" id="KW-0902">Two-component regulatory system</keyword>
<evidence type="ECO:0000256" key="3">
    <source>
        <dbReference type="ARBA" id="ARBA00022553"/>
    </source>
</evidence>
<dbReference type="EMBL" id="SMGR01000005">
    <property type="protein sequence ID" value="TCK99305.1"/>
    <property type="molecule type" value="Genomic_DNA"/>
</dbReference>
<dbReference type="InterPro" id="IPR003594">
    <property type="entry name" value="HATPase_dom"/>
</dbReference>
<evidence type="ECO:0000256" key="1">
    <source>
        <dbReference type="ARBA" id="ARBA00000085"/>
    </source>
</evidence>
<dbReference type="Pfam" id="PF07730">
    <property type="entry name" value="HisKA_3"/>
    <property type="match status" value="1"/>
</dbReference>
<evidence type="ECO:0000313" key="12">
    <source>
        <dbReference type="Proteomes" id="UP000295673"/>
    </source>
</evidence>
<keyword evidence="7" id="KW-0067">ATP-binding</keyword>
<evidence type="ECO:0000256" key="6">
    <source>
        <dbReference type="ARBA" id="ARBA00022777"/>
    </source>
</evidence>
<dbReference type="PANTHER" id="PTHR24421:SF10">
    <property type="entry name" value="NITRATE_NITRITE SENSOR PROTEIN NARQ"/>
    <property type="match status" value="1"/>
</dbReference>
<feature type="domain" description="Histidine kinase" evidence="10">
    <location>
        <begin position="335"/>
        <end position="423"/>
    </location>
</feature>
<evidence type="ECO:0000256" key="2">
    <source>
        <dbReference type="ARBA" id="ARBA00012438"/>
    </source>
</evidence>
<dbReference type="Gene3D" id="3.30.450.40">
    <property type="match status" value="1"/>
</dbReference>
<dbReference type="InterPro" id="IPR011712">
    <property type="entry name" value="Sig_transdc_His_kin_sub3_dim/P"/>
</dbReference>
<proteinExistence type="predicted"/>
<keyword evidence="5" id="KW-0547">Nucleotide-binding</keyword>
<dbReference type="SUPFAM" id="SSF55874">
    <property type="entry name" value="ATPase domain of HSP90 chaperone/DNA topoisomerase II/histidine kinase"/>
    <property type="match status" value="1"/>
</dbReference>
<dbReference type="Pfam" id="PF01590">
    <property type="entry name" value="GAF"/>
    <property type="match status" value="1"/>
</dbReference>
<evidence type="ECO:0000256" key="9">
    <source>
        <dbReference type="SAM" id="Coils"/>
    </source>
</evidence>
<keyword evidence="3" id="KW-0597">Phosphoprotein</keyword>
<organism evidence="11 12">
    <name type="scientific">Shimia isoporae</name>
    <dbReference type="NCBI Taxonomy" id="647720"/>
    <lineage>
        <taxon>Bacteria</taxon>
        <taxon>Pseudomonadati</taxon>
        <taxon>Pseudomonadota</taxon>
        <taxon>Alphaproteobacteria</taxon>
        <taxon>Rhodobacterales</taxon>
        <taxon>Roseobacteraceae</taxon>
    </lineage>
</organism>
<gene>
    <name evidence="11" type="ORF">BXY66_3807</name>
</gene>
<dbReference type="Gene3D" id="3.30.565.10">
    <property type="entry name" value="Histidine kinase-like ATPase, C-terminal domain"/>
    <property type="match status" value="1"/>
</dbReference>
<dbReference type="InterPro" id="IPR036890">
    <property type="entry name" value="HATPase_C_sf"/>
</dbReference>
<dbReference type="GO" id="GO:0005524">
    <property type="term" value="F:ATP binding"/>
    <property type="evidence" value="ECO:0007669"/>
    <property type="project" value="UniProtKB-KW"/>
</dbReference>
<protein>
    <recommendedName>
        <fullName evidence="2">histidine kinase</fullName>
        <ecNumber evidence="2">2.7.13.3</ecNumber>
    </recommendedName>
</protein>
<evidence type="ECO:0000256" key="7">
    <source>
        <dbReference type="ARBA" id="ARBA00022840"/>
    </source>
</evidence>
<dbReference type="InterPro" id="IPR005467">
    <property type="entry name" value="His_kinase_dom"/>
</dbReference>
<dbReference type="AlphaFoldDB" id="A0A4R1N0I7"/>
<dbReference type="RefSeq" id="WP_132861928.1">
    <property type="nucleotide sequence ID" value="NZ_SMGR01000005.1"/>
</dbReference>
<keyword evidence="12" id="KW-1185">Reference proteome</keyword>
<dbReference type="Proteomes" id="UP000295673">
    <property type="component" value="Unassembled WGS sequence"/>
</dbReference>